<dbReference type="SUPFAM" id="SSF117143">
    <property type="entry name" value="Flagellar hook protein flgE"/>
    <property type="match status" value="1"/>
</dbReference>
<dbReference type="AlphaFoldDB" id="A0A931LVP6"/>
<dbReference type="PROSITE" id="PS00588">
    <property type="entry name" value="FLAGELLA_BB_ROD"/>
    <property type="match status" value="1"/>
</dbReference>
<dbReference type="Pfam" id="PF22692">
    <property type="entry name" value="LlgE_F_G_D1"/>
    <property type="match status" value="1"/>
</dbReference>
<dbReference type="InterPro" id="IPR053967">
    <property type="entry name" value="LlgE_F_G-like_D1"/>
</dbReference>
<feature type="domain" description="Flagellar hook protein FlgE/F/G-like D1" evidence="5">
    <location>
        <begin position="95"/>
        <end position="154"/>
    </location>
</feature>
<dbReference type="NCBIfam" id="TIGR03506">
    <property type="entry name" value="FlgEFG_subfam"/>
    <property type="match status" value="1"/>
</dbReference>
<feature type="domain" description="Flagellar basal-body/hook protein C-terminal" evidence="4">
    <location>
        <begin position="195"/>
        <end position="236"/>
    </location>
</feature>
<sequence length="241" mass="25567">MNRGIYTTVSGMIGAQRWLDVVANNLANVSTVGFKRDALSFADTVERELRAAGGLGQSIGSIGAGADIDSQYTVMDEGPIESTGRPLDMAVEGPKGMFAVQTPNGLRYTRDGAFTLNAQSQIVDRAGNPVLDNRSLPITLPTGGEPVVSARGEIAVNGASVATLGIFDGAFMKEGENLYSSTNASAAEIAVRPRALEGSNVNAVASMIEMIQINRLYELAQRSVTQQDDLTQRLTQSLQNR</sequence>
<evidence type="ECO:0000259" key="5">
    <source>
        <dbReference type="Pfam" id="PF22692"/>
    </source>
</evidence>
<protein>
    <submittedName>
        <fullName evidence="6">Flagellar hook-basal body protein</fullName>
    </submittedName>
</protein>
<evidence type="ECO:0000256" key="1">
    <source>
        <dbReference type="ARBA" id="ARBA00009677"/>
    </source>
</evidence>
<dbReference type="PANTHER" id="PTHR30435:SF19">
    <property type="entry name" value="FLAGELLAR BASAL-BODY ROD PROTEIN FLGG"/>
    <property type="match status" value="1"/>
</dbReference>
<comment type="caution">
    <text evidence="6">The sequence shown here is derived from an EMBL/GenBank/DDBJ whole genome shotgun (WGS) entry which is preliminary data.</text>
</comment>
<dbReference type="InterPro" id="IPR010930">
    <property type="entry name" value="Flg_bb/hook_C_dom"/>
</dbReference>
<comment type="subcellular location">
    <subcellularLocation>
        <location evidence="2">Bacterial flagellum basal body</location>
    </subcellularLocation>
</comment>
<dbReference type="InterPro" id="IPR020013">
    <property type="entry name" value="Flagellar_FlgE/F/G"/>
</dbReference>
<reference evidence="6" key="1">
    <citation type="submission" date="2020-07" db="EMBL/GenBank/DDBJ databases">
        <title>Huge and variable diversity of episymbiotic CPR bacteria and DPANN archaea in groundwater ecosystems.</title>
        <authorList>
            <person name="He C.Y."/>
            <person name="Keren R."/>
            <person name="Whittaker M."/>
            <person name="Farag I.F."/>
            <person name="Doudna J."/>
            <person name="Cate J.H.D."/>
            <person name="Banfield J.F."/>
        </authorList>
    </citation>
    <scope>NUCLEOTIDE SEQUENCE</scope>
    <source>
        <strain evidence="6">NC_groundwater_17_Pr7_B-0.1um_64_12</strain>
    </source>
</reference>
<keyword evidence="6" id="KW-0966">Cell projection</keyword>
<proteinExistence type="inferred from homology"/>
<evidence type="ECO:0000313" key="7">
    <source>
        <dbReference type="Proteomes" id="UP000727962"/>
    </source>
</evidence>
<keyword evidence="6" id="KW-0969">Cilium</keyword>
<dbReference type="InterPro" id="IPR037925">
    <property type="entry name" value="FlgE/F/G-like"/>
</dbReference>
<evidence type="ECO:0000256" key="2">
    <source>
        <dbReference type="RuleBase" id="RU362116"/>
    </source>
</evidence>
<gene>
    <name evidence="6" type="ORF">HYR64_01370</name>
</gene>
<dbReference type="Pfam" id="PF00460">
    <property type="entry name" value="Flg_bb_rod"/>
    <property type="match status" value="1"/>
</dbReference>
<keyword evidence="2" id="KW-0975">Bacterial flagellum</keyword>
<dbReference type="InterPro" id="IPR019776">
    <property type="entry name" value="Flagellar_basal_body_rod_CS"/>
</dbReference>
<dbReference type="EMBL" id="JACOSL010000008">
    <property type="protein sequence ID" value="MBI1755740.1"/>
    <property type="molecule type" value="Genomic_DNA"/>
</dbReference>
<accession>A0A931LVP6</accession>
<evidence type="ECO:0000313" key="6">
    <source>
        <dbReference type="EMBL" id="MBI1755740.1"/>
    </source>
</evidence>
<name>A0A931LVP6_FIMGI</name>
<dbReference type="Pfam" id="PF06429">
    <property type="entry name" value="Flg_bbr_C"/>
    <property type="match status" value="1"/>
</dbReference>
<keyword evidence="6" id="KW-0282">Flagellum</keyword>
<dbReference type="GO" id="GO:0071978">
    <property type="term" value="P:bacterial-type flagellum-dependent swarming motility"/>
    <property type="evidence" value="ECO:0007669"/>
    <property type="project" value="TreeGrafter"/>
</dbReference>
<dbReference type="InterPro" id="IPR001444">
    <property type="entry name" value="Flag_bb_rod_N"/>
</dbReference>
<evidence type="ECO:0000259" key="4">
    <source>
        <dbReference type="Pfam" id="PF06429"/>
    </source>
</evidence>
<organism evidence="6 7">
    <name type="scientific">Fimbriimonas ginsengisoli</name>
    <dbReference type="NCBI Taxonomy" id="1005039"/>
    <lineage>
        <taxon>Bacteria</taxon>
        <taxon>Bacillati</taxon>
        <taxon>Armatimonadota</taxon>
        <taxon>Fimbriimonadia</taxon>
        <taxon>Fimbriimonadales</taxon>
        <taxon>Fimbriimonadaceae</taxon>
        <taxon>Fimbriimonas</taxon>
    </lineage>
</organism>
<dbReference type="GO" id="GO:0009425">
    <property type="term" value="C:bacterial-type flagellum basal body"/>
    <property type="evidence" value="ECO:0007669"/>
    <property type="project" value="UniProtKB-SubCell"/>
</dbReference>
<dbReference type="PANTHER" id="PTHR30435">
    <property type="entry name" value="FLAGELLAR PROTEIN"/>
    <property type="match status" value="1"/>
</dbReference>
<dbReference type="Proteomes" id="UP000727962">
    <property type="component" value="Unassembled WGS sequence"/>
</dbReference>
<comment type="similarity">
    <text evidence="1 2">Belongs to the flagella basal body rod proteins family.</text>
</comment>
<evidence type="ECO:0000259" key="3">
    <source>
        <dbReference type="Pfam" id="PF00460"/>
    </source>
</evidence>
<feature type="domain" description="Flagellar basal body rod protein N-terminal" evidence="3">
    <location>
        <begin position="5"/>
        <end position="35"/>
    </location>
</feature>